<keyword evidence="2" id="KW-0732">Signal</keyword>
<dbReference type="Pfam" id="PF13400">
    <property type="entry name" value="Tad"/>
    <property type="match status" value="1"/>
</dbReference>
<evidence type="ECO:0000259" key="3">
    <source>
        <dbReference type="Pfam" id="PF13400"/>
    </source>
</evidence>
<evidence type="ECO:0000313" key="4">
    <source>
        <dbReference type="EMBL" id="PNE31512.1"/>
    </source>
</evidence>
<keyword evidence="5" id="KW-1185">Reference proteome</keyword>
<evidence type="ECO:0000313" key="5">
    <source>
        <dbReference type="Proteomes" id="UP000235945"/>
    </source>
</evidence>
<protein>
    <recommendedName>
        <fullName evidence="3">Putative Flp pilus-assembly TadG-like N-terminal domain-containing protein</fullName>
    </recommendedName>
</protein>
<dbReference type="InterPro" id="IPR028087">
    <property type="entry name" value="Tad_N"/>
</dbReference>
<dbReference type="EMBL" id="LGUI01000009">
    <property type="protein sequence ID" value="PNE31512.1"/>
    <property type="molecule type" value="Genomic_DNA"/>
</dbReference>
<dbReference type="Proteomes" id="UP000235945">
    <property type="component" value="Unassembled WGS sequence"/>
</dbReference>
<reference evidence="5" key="1">
    <citation type="submission" date="2015-07" db="EMBL/GenBank/DDBJ databases">
        <authorList>
            <person name="Graham D.E."/>
            <person name="Giannone R.J."/>
            <person name="Gulvik C.A."/>
            <person name="Hettich R.L."/>
            <person name="Klingeman D.M."/>
            <person name="Mahan K.M."/>
            <person name="Parry R.J."/>
            <person name="Spain J.C."/>
        </authorList>
    </citation>
    <scope>NUCLEOTIDE SEQUENCE [LARGE SCALE GENOMIC DNA]</scope>
    <source>
        <strain evidence="5">ATCC 27428</strain>
    </source>
</reference>
<organism evidence="4 5">
    <name type="scientific">Streptomyces eurocidicus</name>
    <name type="common">Streptoverticillium eurocidicus</name>
    <dbReference type="NCBI Taxonomy" id="66423"/>
    <lineage>
        <taxon>Bacteria</taxon>
        <taxon>Bacillati</taxon>
        <taxon>Actinomycetota</taxon>
        <taxon>Actinomycetes</taxon>
        <taxon>Kitasatosporales</taxon>
        <taxon>Streptomycetaceae</taxon>
        <taxon>Streptomyces</taxon>
    </lineage>
</organism>
<feature type="signal peptide" evidence="2">
    <location>
        <begin position="1"/>
        <end position="24"/>
    </location>
</feature>
<evidence type="ECO:0000256" key="1">
    <source>
        <dbReference type="SAM" id="MobiDB-lite"/>
    </source>
</evidence>
<gene>
    <name evidence="4" type="ORF">AF335_25915</name>
</gene>
<accession>A0A2N8NRY2</accession>
<feature type="chain" id="PRO_5014770209" description="Putative Flp pilus-assembly TadG-like N-terminal domain-containing protein" evidence="2">
    <location>
        <begin position="25"/>
        <end position="213"/>
    </location>
</feature>
<comment type="caution">
    <text evidence="4">The sequence shown here is derived from an EMBL/GenBank/DDBJ whole genome shotgun (WGS) entry which is preliminary data.</text>
</comment>
<name>A0A2N8NRY2_STREU</name>
<evidence type="ECO:0000256" key="2">
    <source>
        <dbReference type="SAM" id="SignalP"/>
    </source>
</evidence>
<sequence>MYLTAVAGLLFLALAFFAVGRAGADKNGAQTAADAAALAAAQSYRDQLRTGLLGALGGLAGSGTGTGWTDWLTGRAGSPDAACGAAASYATLNGAGLVGDCVPPDGDLPAAFTVTVRAAEPVGRSVVPGTEDTYATATARAVVEPRCAAGGPAGDPAPRPTGGASPGPSGSPSPGWPAPVEIVCGGDVVRIDPARPDDLARAARALFAVRLAD</sequence>
<feature type="compositionally biased region" description="Low complexity" evidence="1">
    <location>
        <begin position="147"/>
        <end position="168"/>
    </location>
</feature>
<feature type="region of interest" description="Disordered" evidence="1">
    <location>
        <begin position="147"/>
        <end position="179"/>
    </location>
</feature>
<proteinExistence type="predicted"/>
<dbReference type="AlphaFoldDB" id="A0A2N8NRY2"/>
<feature type="domain" description="Putative Flp pilus-assembly TadG-like N-terminal" evidence="3">
    <location>
        <begin position="4"/>
        <end position="42"/>
    </location>
</feature>